<dbReference type="AlphaFoldDB" id="A0A699S215"/>
<accession>A0A699S215</accession>
<name>A0A699S215_TANCI</name>
<feature type="region of interest" description="Disordered" evidence="1">
    <location>
        <begin position="1"/>
        <end position="92"/>
    </location>
</feature>
<protein>
    <submittedName>
        <fullName evidence="2">Uncharacterized protein</fullName>
    </submittedName>
</protein>
<proteinExistence type="predicted"/>
<sequence length="92" mass="10440">RIDTVFKPLPPPSLALPTPEMTTPAAPEINQQFTPATAPNIELEASTPMTQEQVKKALTDREEDKPSTKRELFKDKQDTKDEPSQKETRHER</sequence>
<evidence type="ECO:0000313" key="2">
    <source>
        <dbReference type="EMBL" id="GFC91397.1"/>
    </source>
</evidence>
<reference evidence="2" key="1">
    <citation type="journal article" date="2019" name="Sci. Rep.">
        <title>Draft genome of Tanacetum cinerariifolium, the natural source of mosquito coil.</title>
        <authorList>
            <person name="Yamashiro T."/>
            <person name="Shiraishi A."/>
            <person name="Satake H."/>
            <person name="Nakayama K."/>
        </authorList>
    </citation>
    <scope>NUCLEOTIDE SEQUENCE</scope>
</reference>
<comment type="caution">
    <text evidence="2">The sequence shown here is derived from an EMBL/GenBank/DDBJ whole genome shotgun (WGS) entry which is preliminary data.</text>
</comment>
<gene>
    <name evidence="2" type="ORF">Tci_863367</name>
</gene>
<feature type="compositionally biased region" description="Basic and acidic residues" evidence="1">
    <location>
        <begin position="53"/>
        <end position="92"/>
    </location>
</feature>
<evidence type="ECO:0000256" key="1">
    <source>
        <dbReference type="SAM" id="MobiDB-lite"/>
    </source>
</evidence>
<organism evidence="2">
    <name type="scientific">Tanacetum cinerariifolium</name>
    <name type="common">Dalmatian daisy</name>
    <name type="synonym">Chrysanthemum cinerariifolium</name>
    <dbReference type="NCBI Taxonomy" id="118510"/>
    <lineage>
        <taxon>Eukaryota</taxon>
        <taxon>Viridiplantae</taxon>
        <taxon>Streptophyta</taxon>
        <taxon>Embryophyta</taxon>
        <taxon>Tracheophyta</taxon>
        <taxon>Spermatophyta</taxon>
        <taxon>Magnoliopsida</taxon>
        <taxon>eudicotyledons</taxon>
        <taxon>Gunneridae</taxon>
        <taxon>Pentapetalae</taxon>
        <taxon>asterids</taxon>
        <taxon>campanulids</taxon>
        <taxon>Asterales</taxon>
        <taxon>Asteraceae</taxon>
        <taxon>Asteroideae</taxon>
        <taxon>Anthemideae</taxon>
        <taxon>Anthemidinae</taxon>
        <taxon>Tanacetum</taxon>
    </lineage>
</organism>
<dbReference type="EMBL" id="BKCJ011131490">
    <property type="protein sequence ID" value="GFC91397.1"/>
    <property type="molecule type" value="Genomic_DNA"/>
</dbReference>
<feature type="non-terminal residue" evidence="2">
    <location>
        <position position="1"/>
    </location>
</feature>
<feature type="compositionally biased region" description="Low complexity" evidence="1">
    <location>
        <begin position="15"/>
        <end position="28"/>
    </location>
</feature>